<protein>
    <submittedName>
        <fullName evidence="5">Biotin/lipoyl-binding protein</fullName>
    </submittedName>
</protein>
<dbReference type="EMBL" id="WBMS02000031">
    <property type="protein sequence ID" value="MWA04870.1"/>
    <property type="molecule type" value="Genomic_DNA"/>
</dbReference>
<keyword evidence="2" id="KW-0808">Transferase</keyword>
<evidence type="ECO:0000313" key="5">
    <source>
        <dbReference type="EMBL" id="MWA04870.1"/>
    </source>
</evidence>
<evidence type="ECO:0000256" key="3">
    <source>
        <dbReference type="ARBA" id="ARBA00023315"/>
    </source>
</evidence>
<dbReference type="InterPro" id="IPR011053">
    <property type="entry name" value="Single_hybrid_motif"/>
</dbReference>
<reference evidence="5" key="1">
    <citation type="submission" date="2019-12" db="EMBL/GenBank/DDBJ databases">
        <title>Actinomadura physcomitrii sp. nov., a novel actinomycete isolated from moss [Physcomitrium sphaericum (Ludw) Fuernr].</title>
        <authorList>
            <person name="Zhuang X."/>
        </authorList>
    </citation>
    <scope>NUCLEOTIDE SEQUENCE [LARGE SCALE GENOMIC DNA]</scope>
    <source>
        <strain evidence="5">LD22</strain>
    </source>
</reference>
<accession>A0A6I4MIZ8</accession>
<evidence type="ECO:0000259" key="4">
    <source>
        <dbReference type="PROSITE" id="PS50968"/>
    </source>
</evidence>
<dbReference type="InterPro" id="IPR050743">
    <property type="entry name" value="2-oxoacid_DH_E2_comp"/>
</dbReference>
<dbReference type="GO" id="GO:0005737">
    <property type="term" value="C:cytoplasm"/>
    <property type="evidence" value="ECO:0007669"/>
    <property type="project" value="TreeGrafter"/>
</dbReference>
<keyword evidence="6" id="KW-1185">Reference proteome</keyword>
<evidence type="ECO:0000256" key="2">
    <source>
        <dbReference type="ARBA" id="ARBA00022679"/>
    </source>
</evidence>
<dbReference type="Gene3D" id="2.40.50.100">
    <property type="match status" value="1"/>
</dbReference>
<dbReference type="CDD" id="cd06849">
    <property type="entry name" value="lipoyl_domain"/>
    <property type="match status" value="1"/>
</dbReference>
<dbReference type="AlphaFoldDB" id="A0A6I4MIZ8"/>
<comment type="cofactor">
    <cofactor evidence="1">
        <name>(R)-lipoate</name>
        <dbReference type="ChEBI" id="CHEBI:83088"/>
    </cofactor>
</comment>
<dbReference type="GO" id="GO:0016407">
    <property type="term" value="F:acetyltransferase activity"/>
    <property type="evidence" value="ECO:0007669"/>
    <property type="project" value="TreeGrafter"/>
</dbReference>
<dbReference type="Pfam" id="PF00364">
    <property type="entry name" value="Biotin_lipoyl"/>
    <property type="match status" value="1"/>
</dbReference>
<dbReference type="GO" id="GO:0031405">
    <property type="term" value="F:lipoic acid binding"/>
    <property type="evidence" value="ECO:0007669"/>
    <property type="project" value="TreeGrafter"/>
</dbReference>
<dbReference type="Proteomes" id="UP000462055">
    <property type="component" value="Unassembled WGS sequence"/>
</dbReference>
<dbReference type="InterPro" id="IPR000089">
    <property type="entry name" value="Biotin_lipoyl"/>
</dbReference>
<sequence length="78" mass="8334">MTEQIRIPKLGVSVTEATITEWLVADGDQVEAGAVLYVIATDKVENEIESPATGRIRLLAEEDTTHPVGTVIAEITTG</sequence>
<dbReference type="PROSITE" id="PS50968">
    <property type="entry name" value="BIOTINYL_LIPOYL"/>
    <property type="match status" value="1"/>
</dbReference>
<keyword evidence="3" id="KW-0012">Acyltransferase</keyword>
<proteinExistence type="predicted"/>
<organism evidence="5 6">
    <name type="scientific">Actinomadura physcomitrii</name>
    <dbReference type="NCBI Taxonomy" id="2650748"/>
    <lineage>
        <taxon>Bacteria</taxon>
        <taxon>Bacillati</taxon>
        <taxon>Actinomycetota</taxon>
        <taxon>Actinomycetes</taxon>
        <taxon>Streptosporangiales</taxon>
        <taxon>Thermomonosporaceae</taxon>
        <taxon>Actinomadura</taxon>
    </lineage>
</organism>
<gene>
    <name evidence="5" type="ORF">F8568_031780</name>
</gene>
<evidence type="ECO:0000313" key="6">
    <source>
        <dbReference type="Proteomes" id="UP000462055"/>
    </source>
</evidence>
<dbReference type="PANTHER" id="PTHR43178:SF5">
    <property type="entry name" value="LIPOAMIDE ACYLTRANSFERASE COMPONENT OF BRANCHED-CHAIN ALPHA-KETO ACID DEHYDROGENASE COMPLEX, MITOCHONDRIAL"/>
    <property type="match status" value="1"/>
</dbReference>
<feature type="domain" description="Lipoyl-binding" evidence="4">
    <location>
        <begin position="2"/>
        <end position="76"/>
    </location>
</feature>
<dbReference type="RefSeq" id="WP_151597371.1">
    <property type="nucleotide sequence ID" value="NZ_WBMS02000031.1"/>
</dbReference>
<comment type="caution">
    <text evidence="5">The sequence shown here is derived from an EMBL/GenBank/DDBJ whole genome shotgun (WGS) entry which is preliminary data.</text>
</comment>
<evidence type="ECO:0000256" key="1">
    <source>
        <dbReference type="ARBA" id="ARBA00001938"/>
    </source>
</evidence>
<name>A0A6I4MIZ8_9ACTN</name>
<dbReference type="PANTHER" id="PTHR43178">
    <property type="entry name" value="DIHYDROLIPOAMIDE ACETYLTRANSFERASE COMPONENT OF PYRUVATE DEHYDROGENASE COMPLEX"/>
    <property type="match status" value="1"/>
</dbReference>
<dbReference type="SUPFAM" id="SSF51230">
    <property type="entry name" value="Single hybrid motif"/>
    <property type="match status" value="1"/>
</dbReference>